<protein>
    <submittedName>
        <fullName evidence="13">Uncharacterized protein</fullName>
    </submittedName>
</protein>
<dbReference type="InterPro" id="IPR015940">
    <property type="entry name" value="UBA"/>
</dbReference>
<evidence type="ECO:0000256" key="4">
    <source>
        <dbReference type="ARBA" id="ARBA00022723"/>
    </source>
</evidence>
<comment type="similarity">
    <text evidence="9">Belongs to the ubiquitin-conjugating enzyme family.</text>
</comment>
<dbReference type="Gene3D" id="1.10.8.10">
    <property type="entry name" value="DNA helicase RuvA subunit, C-terminal domain"/>
    <property type="match status" value="1"/>
</dbReference>
<dbReference type="PANTHER" id="PTHR13407">
    <property type="entry name" value="RNF121 PROTEIN"/>
    <property type="match status" value="1"/>
</dbReference>
<keyword evidence="4" id="KW-0479">Metal-binding</keyword>
<dbReference type="STRING" id="282301.A0A267GYA6"/>
<keyword evidence="14" id="KW-1185">Reference proteome</keyword>
<evidence type="ECO:0000256" key="9">
    <source>
        <dbReference type="RuleBase" id="RU362109"/>
    </source>
</evidence>
<dbReference type="SMART" id="SM00212">
    <property type="entry name" value="UBCc"/>
    <property type="match status" value="1"/>
</dbReference>
<evidence type="ECO:0000256" key="10">
    <source>
        <dbReference type="SAM" id="Phobius"/>
    </source>
</evidence>
<dbReference type="Pfam" id="PF00627">
    <property type="entry name" value="UBA"/>
    <property type="match status" value="1"/>
</dbReference>
<dbReference type="FunFam" id="3.10.110.10:FF:000021">
    <property type="entry name" value="Putative ubiquitin-conjugating enzyme e2 k"/>
    <property type="match status" value="1"/>
</dbReference>
<dbReference type="Gene3D" id="3.10.110.10">
    <property type="entry name" value="Ubiquitin Conjugating Enzyme"/>
    <property type="match status" value="1"/>
</dbReference>
<dbReference type="GO" id="GO:0036503">
    <property type="term" value="P:ERAD pathway"/>
    <property type="evidence" value="ECO:0007669"/>
    <property type="project" value="TreeGrafter"/>
</dbReference>
<dbReference type="Proteomes" id="UP000215902">
    <property type="component" value="Unassembled WGS sequence"/>
</dbReference>
<organism evidence="13 14">
    <name type="scientific">Macrostomum lignano</name>
    <dbReference type="NCBI Taxonomy" id="282301"/>
    <lineage>
        <taxon>Eukaryota</taxon>
        <taxon>Metazoa</taxon>
        <taxon>Spiralia</taxon>
        <taxon>Lophotrochozoa</taxon>
        <taxon>Platyhelminthes</taxon>
        <taxon>Rhabditophora</taxon>
        <taxon>Macrostomorpha</taxon>
        <taxon>Macrostomida</taxon>
        <taxon>Macrostomidae</taxon>
        <taxon>Macrostomum</taxon>
    </lineage>
</organism>
<dbReference type="EMBL" id="NIVC01000099">
    <property type="protein sequence ID" value="PAA91008.1"/>
    <property type="molecule type" value="Genomic_DNA"/>
</dbReference>
<keyword evidence="9" id="KW-0547">Nucleotide-binding</keyword>
<feature type="domain" description="UBC core" evidence="12">
    <location>
        <begin position="149"/>
        <end position="299"/>
    </location>
</feature>
<dbReference type="CDD" id="cd23800">
    <property type="entry name" value="UBCc_UBE2K"/>
    <property type="match status" value="1"/>
</dbReference>
<accession>A0A267GYA6</accession>
<evidence type="ECO:0000313" key="13">
    <source>
        <dbReference type="EMBL" id="PAA91008.1"/>
    </source>
</evidence>
<evidence type="ECO:0000256" key="6">
    <source>
        <dbReference type="ARBA" id="ARBA00022989"/>
    </source>
</evidence>
<keyword evidence="3 10" id="KW-0812">Transmembrane</keyword>
<sequence length="350" mass="40345">LEMSFHGQSGIVVVNNKTYDLDKLSPEERHRVEHLVLHEKHRGHESMHMEMFFILIATLVVAQILLVQWRKYYFQSYQTATLLGMWIVPVFLCLKLSWHRFLYVWSVFSVITGLMTYWATRKPLAGTTPRRVYTWFLLCYKPQAAMTSIADQRIRREFKEVMTSKEITSHQIRVLPAAESLRELRGEIVGPPDTPYDQGRFQLEIRIPDNYPFSPPIVKFVTRIWHPNISSVTGAICLDILKDQWAAAMTLRTVLLSLQALLACAEPDDPQDAVVASQFRERHDIFLATARHWAAAYANAPDREPELTRKVAALQQMGFSEHECRVALSMHLWNPERAAEHLLSQGCSST</sequence>
<evidence type="ECO:0000256" key="2">
    <source>
        <dbReference type="ARBA" id="ARBA00022679"/>
    </source>
</evidence>
<keyword evidence="6 10" id="KW-1133">Transmembrane helix</keyword>
<dbReference type="InterPro" id="IPR009060">
    <property type="entry name" value="UBA-like_sf"/>
</dbReference>
<dbReference type="GO" id="GO:0005524">
    <property type="term" value="F:ATP binding"/>
    <property type="evidence" value="ECO:0007669"/>
    <property type="project" value="UniProtKB-UniRule"/>
</dbReference>
<dbReference type="PANTHER" id="PTHR13407:SF0">
    <property type="entry name" value="FI05221P"/>
    <property type="match status" value="1"/>
</dbReference>
<dbReference type="OrthoDB" id="9993688at2759"/>
<evidence type="ECO:0000256" key="5">
    <source>
        <dbReference type="ARBA" id="ARBA00022786"/>
    </source>
</evidence>
<comment type="subcellular location">
    <subcellularLocation>
        <location evidence="1">Membrane</location>
        <topology evidence="1">Multi-pass membrane protein</topology>
    </subcellularLocation>
</comment>
<dbReference type="InterPro" id="IPR016135">
    <property type="entry name" value="UBQ-conjugating_enzyme/RWD"/>
</dbReference>
<dbReference type="SMART" id="SM00165">
    <property type="entry name" value="UBA"/>
    <property type="match status" value="1"/>
</dbReference>
<dbReference type="InterPro" id="IPR023313">
    <property type="entry name" value="UBQ-conjugating_AS"/>
</dbReference>
<keyword evidence="2" id="KW-0808">Transferase</keyword>
<evidence type="ECO:0000256" key="1">
    <source>
        <dbReference type="ARBA" id="ARBA00004141"/>
    </source>
</evidence>
<dbReference type="AlphaFoldDB" id="A0A267GYA6"/>
<dbReference type="GO" id="GO:0000139">
    <property type="term" value="C:Golgi membrane"/>
    <property type="evidence" value="ECO:0007669"/>
    <property type="project" value="TreeGrafter"/>
</dbReference>
<evidence type="ECO:0000259" key="11">
    <source>
        <dbReference type="PROSITE" id="PS50030"/>
    </source>
</evidence>
<feature type="transmembrane region" description="Helical" evidence="10">
    <location>
        <begin position="101"/>
        <end position="120"/>
    </location>
</feature>
<reference evidence="13 14" key="1">
    <citation type="submission" date="2017-06" db="EMBL/GenBank/DDBJ databases">
        <title>A platform for efficient transgenesis in Macrostomum lignano, a flatworm model organism for stem cell research.</title>
        <authorList>
            <person name="Berezikov E."/>
        </authorList>
    </citation>
    <scope>NUCLEOTIDE SEQUENCE [LARGE SCALE GENOMIC DNA]</scope>
    <source>
        <strain evidence="13">DV1</strain>
        <tissue evidence="13">Whole organism</tissue>
    </source>
</reference>
<keyword evidence="9" id="KW-0067">ATP-binding</keyword>
<dbReference type="GO" id="GO:0061630">
    <property type="term" value="F:ubiquitin protein ligase activity"/>
    <property type="evidence" value="ECO:0007669"/>
    <property type="project" value="TreeGrafter"/>
</dbReference>
<feature type="non-terminal residue" evidence="13">
    <location>
        <position position="1"/>
    </location>
</feature>
<dbReference type="GO" id="GO:0005789">
    <property type="term" value="C:endoplasmic reticulum membrane"/>
    <property type="evidence" value="ECO:0007669"/>
    <property type="project" value="TreeGrafter"/>
</dbReference>
<dbReference type="GO" id="GO:0046872">
    <property type="term" value="F:metal ion binding"/>
    <property type="evidence" value="ECO:0007669"/>
    <property type="project" value="UniProtKB-KW"/>
</dbReference>
<keyword evidence="5 9" id="KW-0833">Ubl conjugation pathway</keyword>
<comment type="caution">
    <text evidence="13">The sequence shown here is derived from an EMBL/GenBank/DDBJ whole genome shotgun (WGS) entry which is preliminary data.</text>
</comment>
<dbReference type="PROSITE" id="PS50030">
    <property type="entry name" value="UBA"/>
    <property type="match status" value="1"/>
</dbReference>
<feature type="domain" description="UBA" evidence="11">
    <location>
        <begin position="302"/>
        <end position="345"/>
    </location>
</feature>
<keyword evidence="7 10" id="KW-0472">Membrane</keyword>
<dbReference type="PROSITE" id="PS00183">
    <property type="entry name" value="UBC_1"/>
    <property type="match status" value="1"/>
</dbReference>
<evidence type="ECO:0000313" key="14">
    <source>
        <dbReference type="Proteomes" id="UP000215902"/>
    </source>
</evidence>
<proteinExistence type="inferred from homology"/>
<dbReference type="Pfam" id="PF00179">
    <property type="entry name" value="UQ_con"/>
    <property type="match status" value="1"/>
</dbReference>
<feature type="active site" description="Glycyl thioester intermediate" evidence="8">
    <location>
        <position position="237"/>
    </location>
</feature>
<dbReference type="PROSITE" id="PS50127">
    <property type="entry name" value="UBC_2"/>
    <property type="match status" value="1"/>
</dbReference>
<evidence type="ECO:0000256" key="3">
    <source>
        <dbReference type="ARBA" id="ARBA00022692"/>
    </source>
</evidence>
<evidence type="ECO:0000259" key="12">
    <source>
        <dbReference type="PROSITE" id="PS50127"/>
    </source>
</evidence>
<evidence type="ECO:0000256" key="8">
    <source>
        <dbReference type="PROSITE-ProRule" id="PRU10133"/>
    </source>
</evidence>
<name>A0A267GYA6_9PLAT</name>
<feature type="transmembrane region" description="Helical" evidence="10">
    <location>
        <begin position="75"/>
        <end position="94"/>
    </location>
</feature>
<dbReference type="SUPFAM" id="SSF54495">
    <property type="entry name" value="UBC-like"/>
    <property type="match status" value="1"/>
</dbReference>
<evidence type="ECO:0000256" key="7">
    <source>
        <dbReference type="ARBA" id="ARBA00023136"/>
    </source>
</evidence>
<dbReference type="InterPro" id="IPR040176">
    <property type="entry name" value="RNF121/RNF175"/>
</dbReference>
<dbReference type="SUPFAM" id="SSF46934">
    <property type="entry name" value="UBA-like"/>
    <property type="match status" value="1"/>
</dbReference>
<gene>
    <name evidence="13" type="ORF">BOX15_Mlig005460g1</name>
</gene>
<dbReference type="InterPro" id="IPR000608">
    <property type="entry name" value="UBC"/>
</dbReference>
<feature type="transmembrane region" description="Helical" evidence="10">
    <location>
        <begin position="51"/>
        <end position="69"/>
    </location>
</feature>